<dbReference type="EMBL" id="LOCQ01000027">
    <property type="protein sequence ID" value="OBV41588.1"/>
    <property type="molecule type" value="Genomic_DNA"/>
</dbReference>
<dbReference type="InterPro" id="IPR009560">
    <property type="entry name" value="DUF1176"/>
</dbReference>
<evidence type="ECO:0000313" key="3">
    <source>
        <dbReference type="Proteomes" id="UP000092713"/>
    </source>
</evidence>
<name>A0A1A7CBA6_9BURK</name>
<evidence type="ECO:0008006" key="4">
    <source>
        <dbReference type="Google" id="ProtNLM"/>
    </source>
</evidence>
<dbReference type="STRING" id="1747903.ASR47_10364"/>
<accession>A0A1A7CBA6</accession>
<feature type="chain" id="PRO_5008355859" description="DUF1176 domain-containing protein" evidence="1">
    <location>
        <begin position="23"/>
        <end position="359"/>
    </location>
</feature>
<gene>
    <name evidence="2" type="ORF">ASR47_10364</name>
</gene>
<keyword evidence="3" id="KW-1185">Reference proteome</keyword>
<dbReference type="PATRIC" id="fig|1747903.4.peg.5274"/>
<sequence>MKIGLAIMLLSGASALPVPGIAADKGGVAFSHKDWELACDNTGTCRAAGYQADGAEPAVSLLLVRDAGAKQALSAKIQLGSYAPSDVAMAAGVRHLVITSGARKLGTIDLVPGAQSSPLNGATIAAILPALLQSSSVVFSSGQQHWTLSTAGASAVLLKMDEAQGRIGTVGALVRKGGKPETGVLQASVAPVVVAGPMPRENRKDLFLQPVQRADIVQALRKVSSRDECPGLFPSAGQEAAGELRVHRLSATKLLAGMVCETYAYNQSVMFWMINSEAPYAPASVAGDASDYSFGEISASHKGRGLGDCWSSAVHTWDGQQFVWTKESSTGMCRLVAPGGAWELPTYVTTVRESDGSLR</sequence>
<dbReference type="AlphaFoldDB" id="A0A1A7CBA6"/>
<keyword evidence="1" id="KW-0732">Signal</keyword>
<proteinExistence type="predicted"/>
<evidence type="ECO:0000313" key="2">
    <source>
        <dbReference type="EMBL" id="OBV41588.1"/>
    </source>
</evidence>
<feature type="signal peptide" evidence="1">
    <location>
        <begin position="1"/>
        <end position="22"/>
    </location>
</feature>
<comment type="caution">
    <text evidence="2">The sequence shown here is derived from an EMBL/GenBank/DDBJ whole genome shotgun (WGS) entry which is preliminary data.</text>
</comment>
<dbReference type="Pfam" id="PF06674">
    <property type="entry name" value="DUF1176"/>
    <property type="match status" value="1"/>
</dbReference>
<organism evidence="2 3">
    <name type="scientific">Janthinobacterium psychrotolerans</name>
    <dbReference type="NCBI Taxonomy" id="1747903"/>
    <lineage>
        <taxon>Bacteria</taxon>
        <taxon>Pseudomonadati</taxon>
        <taxon>Pseudomonadota</taxon>
        <taxon>Betaproteobacteria</taxon>
        <taxon>Burkholderiales</taxon>
        <taxon>Oxalobacteraceae</taxon>
        <taxon>Janthinobacterium</taxon>
    </lineage>
</organism>
<reference evidence="2 3" key="1">
    <citation type="submission" date="2016-04" db="EMBL/GenBank/DDBJ databases">
        <title>Draft genome sequence of Janthinobacterium psychrotolerans sp. nov., isolated from freshwater sediments in Denmark.</title>
        <authorList>
            <person name="Gong X."/>
            <person name="Skrivergaard S."/>
            <person name="Korsgaard B.S."/>
            <person name="Schreiber L."/>
            <person name="Marshall I.P."/>
            <person name="Finster K."/>
            <person name="Schramm A."/>
        </authorList>
    </citation>
    <scope>NUCLEOTIDE SEQUENCE [LARGE SCALE GENOMIC DNA]</scope>
    <source>
        <strain evidence="2 3">S3-2</strain>
    </source>
</reference>
<dbReference type="Proteomes" id="UP000092713">
    <property type="component" value="Unassembled WGS sequence"/>
</dbReference>
<evidence type="ECO:0000256" key="1">
    <source>
        <dbReference type="SAM" id="SignalP"/>
    </source>
</evidence>
<dbReference type="RefSeq" id="WP_171898859.1">
    <property type="nucleotide sequence ID" value="NZ_LOCQ01000027.1"/>
</dbReference>
<protein>
    <recommendedName>
        <fullName evidence="4">DUF1176 domain-containing protein</fullName>
    </recommendedName>
</protein>